<dbReference type="Proteomes" id="UP000281553">
    <property type="component" value="Unassembled WGS sequence"/>
</dbReference>
<accession>A0A3P7PIH7</accession>
<evidence type="ECO:0000313" key="7">
    <source>
        <dbReference type="Proteomes" id="UP000281553"/>
    </source>
</evidence>
<keyword evidence="3 5" id="KW-1133">Transmembrane helix</keyword>
<dbReference type="GO" id="GO:0016020">
    <property type="term" value="C:membrane"/>
    <property type="evidence" value="ECO:0007669"/>
    <property type="project" value="UniProtKB-SubCell"/>
</dbReference>
<proteinExistence type="predicted"/>
<keyword evidence="4 5" id="KW-0472">Membrane</keyword>
<dbReference type="EMBL" id="UYRU01068737">
    <property type="protein sequence ID" value="VDN17986.1"/>
    <property type="molecule type" value="Genomic_DNA"/>
</dbReference>
<protein>
    <submittedName>
        <fullName evidence="6">Uncharacterized protein</fullName>
    </submittedName>
</protein>
<dbReference type="PANTHER" id="PTHR23423">
    <property type="entry name" value="ORGANIC SOLUTE TRANSPORTER-RELATED"/>
    <property type="match status" value="1"/>
</dbReference>
<dbReference type="AlphaFoldDB" id="A0A3P7PIH7"/>
<reference evidence="6 7" key="1">
    <citation type="submission" date="2018-11" db="EMBL/GenBank/DDBJ databases">
        <authorList>
            <consortium name="Pathogen Informatics"/>
        </authorList>
    </citation>
    <scope>NUCLEOTIDE SEQUENCE [LARGE SCALE GENOMIC DNA]</scope>
</reference>
<keyword evidence="7" id="KW-1185">Reference proteome</keyword>
<dbReference type="Pfam" id="PF03619">
    <property type="entry name" value="Solute_trans_a"/>
    <property type="match status" value="1"/>
</dbReference>
<name>A0A3P7PIH7_DIBLA</name>
<dbReference type="InterPro" id="IPR005178">
    <property type="entry name" value="Ostalpha/TMEM184C"/>
</dbReference>
<dbReference type="OrthoDB" id="5348404at2759"/>
<evidence type="ECO:0000256" key="2">
    <source>
        <dbReference type="ARBA" id="ARBA00022692"/>
    </source>
</evidence>
<evidence type="ECO:0000256" key="4">
    <source>
        <dbReference type="ARBA" id="ARBA00023136"/>
    </source>
</evidence>
<sequence>MLAILEKTEMLPALPYTNAGTVAAGIQNFIICMEMFFAAIALRYAFPYLIYAVGVHTGGGGGSDGGGGGGSGDYESLIDEKGRLSKVWKNEVVGVG</sequence>
<comment type="subcellular location">
    <subcellularLocation>
        <location evidence="1">Membrane</location>
        <topology evidence="1">Multi-pass membrane protein</topology>
    </subcellularLocation>
</comment>
<organism evidence="6 7">
    <name type="scientific">Dibothriocephalus latus</name>
    <name type="common">Fish tapeworm</name>
    <name type="synonym">Diphyllobothrium latum</name>
    <dbReference type="NCBI Taxonomy" id="60516"/>
    <lineage>
        <taxon>Eukaryota</taxon>
        <taxon>Metazoa</taxon>
        <taxon>Spiralia</taxon>
        <taxon>Lophotrochozoa</taxon>
        <taxon>Platyhelminthes</taxon>
        <taxon>Cestoda</taxon>
        <taxon>Eucestoda</taxon>
        <taxon>Diphyllobothriidea</taxon>
        <taxon>Diphyllobothriidae</taxon>
        <taxon>Dibothriocephalus</taxon>
    </lineage>
</organism>
<evidence type="ECO:0000256" key="5">
    <source>
        <dbReference type="SAM" id="Phobius"/>
    </source>
</evidence>
<evidence type="ECO:0000256" key="1">
    <source>
        <dbReference type="ARBA" id="ARBA00004141"/>
    </source>
</evidence>
<evidence type="ECO:0000256" key="3">
    <source>
        <dbReference type="ARBA" id="ARBA00022989"/>
    </source>
</evidence>
<feature type="transmembrane region" description="Helical" evidence="5">
    <location>
        <begin position="20"/>
        <end position="42"/>
    </location>
</feature>
<keyword evidence="2 5" id="KW-0812">Transmembrane</keyword>
<gene>
    <name evidence="6" type="ORF">DILT_LOCUS13067</name>
</gene>
<evidence type="ECO:0000313" key="6">
    <source>
        <dbReference type="EMBL" id="VDN17986.1"/>
    </source>
</evidence>